<dbReference type="Proteomes" id="UP000567885">
    <property type="component" value="Unassembled WGS sequence"/>
</dbReference>
<dbReference type="AlphaFoldDB" id="A0A8H5WXS0"/>
<keyword evidence="1" id="KW-0175">Coiled coil</keyword>
<proteinExistence type="predicted"/>
<evidence type="ECO:0000256" key="1">
    <source>
        <dbReference type="SAM" id="Coils"/>
    </source>
</evidence>
<dbReference type="OrthoDB" id="5093056at2759"/>
<dbReference type="EMBL" id="JAAGWQ010000049">
    <property type="protein sequence ID" value="KAF5674163.1"/>
    <property type="molecule type" value="Genomic_DNA"/>
</dbReference>
<organism evidence="3 4">
    <name type="scientific">Fusarium heterosporum</name>
    <dbReference type="NCBI Taxonomy" id="42747"/>
    <lineage>
        <taxon>Eukaryota</taxon>
        <taxon>Fungi</taxon>
        <taxon>Dikarya</taxon>
        <taxon>Ascomycota</taxon>
        <taxon>Pezizomycotina</taxon>
        <taxon>Sordariomycetes</taxon>
        <taxon>Hypocreomycetidae</taxon>
        <taxon>Hypocreales</taxon>
        <taxon>Nectriaceae</taxon>
        <taxon>Fusarium</taxon>
        <taxon>Fusarium heterosporum species complex</taxon>
    </lineage>
</organism>
<evidence type="ECO:0000256" key="2">
    <source>
        <dbReference type="SAM" id="MobiDB-lite"/>
    </source>
</evidence>
<feature type="compositionally biased region" description="Basic and acidic residues" evidence="2">
    <location>
        <begin position="18"/>
        <end position="37"/>
    </location>
</feature>
<feature type="coiled-coil region" evidence="1">
    <location>
        <begin position="101"/>
        <end position="198"/>
    </location>
</feature>
<feature type="region of interest" description="Disordered" evidence="2">
    <location>
        <begin position="237"/>
        <end position="259"/>
    </location>
</feature>
<protein>
    <submittedName>
        <fullName evidence="3">Uncharacterized protein</fullName>
    </submittedName>
</protein>
<evidence type="ECO:0000313" key="4">
    <source>
        <dbReference type="Proteomes" id="UP000567885"/>
    </source>
</evidence>
<comment type="caution">
    <text evidence="3">The sequence shown here is derived from an EMBL/GenBank/DDBJ whole genome shotgun (WGS) entry which is preliminary data.</text>
</comment>
<sequence>MAPKEITTANTARRSCRSLKEPALDERPQKPEENTKSLEVAFHKGEYGDLRDEKIDRLEEAVKYLQTEVSRLGRQAQRYELVDENNAPSAKTYDAQTLIEIERYKAKFQALEAAKQKAEKEKTEAGSIASKLRQKLDEKRKALEGEKDQCEAKGLEIELLRDLTLQQEQHLLKTEKALRESQERCKQLEAHILTDQQQSLGQEHIGSGSGIKHINELGEITTSKEAKVQTREEWLSALQDGHQTPNKKRRHSSLQSDKEPNVLAQHMSKLASLADDFLVVDDGNLDLNMAASFMSKIGQERSYTQLQTFCEHGRPNHWFCLQDVLEKGLYAYGMIVNKCSQHEGLPCLLVMVTMVDSVRHLTLSYTRSAMADC</sequence>
<evidence type="ECO:0000313" key="3">
    <source>
        <dbReference type="EMBL" id="KAF5674163.1"/>
    </source>
</evidence>
<reference evidence="3 4" key="1">
    <citation type="submission" date="2020-05" db="EMBL/GenBank/DDBJ databases">
        <title>Identification and distribution of gene clusters putatively required for synthesis of sphingolipid metabolism inhibitors in phylogenetically diverse species of the filamentous fungus Fusarium.</title>
        <authorList>
            <person name="Kim H.-S."/>
            <person name="Busman M."/>
            <person name="Brown D.W."/>
            <person name="Divon H."/>
            <person name="Uhlig S."/>
            <person name="Proctor R.H."/>
        </authorList>
    </citation>
    <scope>NUCLEOTIDE SEQUENCE [LARGE SCALE GENOMIC DNA]</scope>
    <source>
        <strain evidence="3 4">NRRL 20693</strain>
    </source>
</reference>
<accession>A0A8H5WXS0</accession>
<gene>
    <name evidence="3" type="ORF">FHETE_2996</name>
</gene>
<keyword evidence="4" id="KW-1185">Reference proteome</keyword>
<feature type="region of interest" description="Disordered" evidence="2">
    <location>
        <begin position="1"/>
        <end position="37"/>
    </location>
</feature>
<name>A0A8H5WXS0_FUSHE</name>